<evidence type="ECO:0000313" key="4">
    <source>
        <dbReference type="EMBL" id="KYN26273.1"/>
    </source>
</evidence>
<accession>A0A151JL62</accession>
<dbReference type="InterPro" id="IPR054767">
    <property type="entry name" value="Cas10-Cmr2_palm2"/>
</dbReference>
<gene>
    <name evidence="4" type="ORF">AUQ44_14340</name>
</gene>
<feature type="domain" description="Cas10/Cmr2 second palm" evidence="3">
    <location>
        <begin position="206"/>
        <end position="368"/>
    </location>
</feature>
<evidence type="ECO:0000313" key="5">
    <source>
        <dbReference type="Proteomes" id="UP000075349"/>
    </source>
</evidence>
<sequence length="547" mass="61473">MIDNHPSSVLANVIAQCQLDTDLLTPHTKQHDHQIGFVRCKGGAFYAWSKSKDPLVQLRGTWTLTVQQLFPGLTFCDALCENTSLQQALQQGHTALAAARNLPRPHYPLSTAPCVASPRTGLAAVPISAVARREIGPQANEGEQQIDLDTELHRQCYRFLGLRESLLLKKFSSNIDLPASLQFPLDSNNFYNAQTEQADDTDLRDLALIHIDGNGLGKQLRALRKALENQPDDVFSTAFRQFSDALAKATELAAAEVTQWLYQTQLKQQENTPITYLAMRPLVLGGDDITLLCRADLALGYATRFCRAFQTHSAEQLKDLHTRYLKGSADLLPYLTASGGILYHKANHPFMLCHHLVEGLCSEAKTVTKATPSALPAALSFYRISKALAEDIRVLRAQSQQWFWQGKPLQGALPGYLIPEKDDQLNSSLKGPSFIELERMRQFLSPKVKGNAPLPLSINKFRQMATELSRDNSDEAMWIYDRALSQLTPDQRTEWDKHLVSLMPVAQRAEPNWFWAHTDDNGEKQYHSWIVDLLVYEHFMPEQEGCQ</sequence>
<dbReference type="Proteomes" id="UP000075349">
    <property type="component" value="Unassembled WGS sequence"/>
</dbReference>
<keyword evidence="1" id="KW-0547">Nucleotide-binding</keyword>
<name>A0A151JL62_9VIBR</name>
<evidence type="ECO:0000256" key="1">
    <source>
        <dbReference type="ARBA" id="ARBA00022741"/>
    </source>
</evidence>
<evidence type="ECO:0000256" key="2">
    <source>
        <dbReference type="ARBA" id="ARBA00023118"/>
    </source>
</evidence>
<dbReference type="Pfam" id="PF22335">
    <property type="entry name" value="Cas10-Cmr2_palm2"/>
    <property type="match status" value="1"/>
</dbReference>
<dbReference type="Gene3D" id="3.30.70.270">
    <property type="match status" value="1"/>
</dbReference>
<dbReference type="GO" id="GO:0051607">
    <property type="term" value="P:defense response to virus"/>
    <property type="evidence" value="ECO:0007669"/>
    <property type="project" value="UniProtKB-KW"/>
</dbReference>
<dbReference type="EMBL" id="LOMK01000001">
    <property type="protein sequence ID" value="KYN26273.1"/>
    <property type="molecule type" value="Genomic_DNA"/>
</dbReference>
<comment type="caution">
    <text evidence="4">The sequence shown here is derived from an EMBL/GenBank/DDBJ whole genome shotgun (WGS) entry which is preliminary data.</text>
</comment>
<keyword evidence="2" id="KW-0051">Antiviral defense</keyword>
<dbReference type="GO" id="GO:0000166">
    <property type="term" value="F:nucleotide binding"/>
    <property type="evidence" value="ECO:0007669"/>
    <property type="project" value="UniProtKB-KW"/>
</dbReference>
<dbReference type="AlphaFoldDB" id="A0A151JL62"/>
<organism evidence="4 5">
    <name type="scientific">Vibrio cidicii</name>
    <dbReference type="NCBI Taxonomy" id="1763883"/>
    <lineage>
        <taxon>Bacteria</taxon>
        <taxon>Pseudomonadati</taxon>
        <taxon>Pseudomonadota</taxon>
        <taxon>Gammaproteobacteria</taxon>
        <taxon>Vibrionales</taxon>
        <taxon>Vibrionaceae</taxon>
        <taxon>Vibrio</taxon>
    </lineage>
</organism>
<protein>
    <recommendedName>
        <fullName evidence="3">Cas10/Cmr2 second palm domain-containing protein</fullName>
    </recommendedName>
</protein>
<dbReference type="InterPro" id="IPR043128">
    <property type="entry name" value="Rev_trsase/Diguanyl_cyclase"/>
</dbReference>
<reference evidence="5" key="1">
    <citation type="submission" date="2015-12" db="EMBL/GenBank/DDBJ databases">
        <authorList>
            <person name="Tarr C.L."/>
            <person name="Gladney L.M."/>
        </authorList>
    </citation>
    <scope>NUCLEOTIDE SEQUENCE [LARGE SCALE GENOMIC DNA]</scope>
    <source>
        <strain evidence="5">2756-81</strain>
    </source>
</reference>
<evidence type="ECO:0000259" key="3">
    <source>
        <dbReference type="Pfam" id="PF22335"/>
    </source>
</evidence>
<proteinExistence type="predicted"/>